<reference evidence="6 7" key="1">
    <citation type="journal article" date="2010" name="Proc. Natl. Acad. Sci. U.S.A.">
        <title>Enigmatic, ultrasmall, uncultivated Archaea.</title>
        <authorList>
            <person name="Baker B.J."/>
            <person name="Comolli L.R."/>
            <person name="Dick G.J."/>
            <person name="Hauser L.J."/>
            <person name="Hyatt D."/>
            <person name="Dill B.D."/>
            <person name="Land M.L."/>
            <person name="Verberkmoes N.C."/>
            <person name="Hettich R.L."/>
            <person name="Banfield J.F."/>
        </authorList>
    </citation>
    <scope>NUCLEOTIDE SEQUENCE [LARGE SCALE GENOMIC DNA]</scope>
</reference>
<dbReference type="NCBIfam" id="TIGR02173">
    <property type="entry name" value="cyt_kin_arch"/>
    <property type="match status" value="1"/>
</dbReference>
<dbReference type="Proteomes" id="UP000009375">
    <property type="component" value="Unassembled WGS sequence"/>
</dbReference>
<organism evidence="6 7">
    <name type="scientific">Candidatus Parvarchaeum acidiphilum ARMAN-4</name>
    <dbReference type="NCBI Taxonomy" id="662760"/>
    <lineage>
        <taxon>Archaea</taxon>
        <taxon>Candidatus Parvarchaeota</taxon>
        <taxon>Candidatus Parvarchaeum</taxon>
    </lineage>
</organism>
<proteinExistence type="predicted"/>
<evidence type="ECO:0000256" key="1">
    <source>
        <dbReference type="ARBA" id="ARBA00022490"/>
    </source>
</evidence>
<evidence type="ECO:0000256" key="4">
    <source>
        <dbReference type="ARBA" id="ARBA00022777"/>
    </source>
</evidence>
<keyword evidence="4 6" id="KW-0418">Kinase</keyword>
<evidence type="ECO:0000256" key="3">
    <source>
        <dbReference type="ARBA" id="ARBA00022741"/>
    </source>
</evidence>
<keyword evidence="1" id="KW-0963">Cytoplasm</keyword>
<name>D2EFU1_PARA4</name>
<evidence type="ECO:0000256" key="5">
    <source>
        <dbReference type="ARBA" id="ARBA00022840"/>
    </source>
</evidence>
<accession>D2EFU1</accession>
<sequence>MRVIVSGLTASGKSSVATSLALNFGIEYFSASSKLRDLLPKKDFMVWESKKGIDAVKFRLNNPQYDKKLDSFILSHFKSKNDVILDSWVAPWKIKDKETIKIYIKAEESVRAKRVSIRDKIRLEDAYKFMKQKDTLTKSIYKKIYKIEIDKDFTPFNLVVDSSNIDLNSVIQICSDFIMNQQK</sequence>
<keyword evidence="2" id="KW-0808">Transferase</keyword>
<evidence type="ECO:0000256" key="2">
    <source>
        <dbReference type="ARBA" id="ARBA00022679"/>
    </source>
</evidence>
<dbReference type="InterPro" id="IPR027417">
    <property type="entry name" value="P-loop_NTPase"/>
</dbReference>
<dbReference type="GO" id="GO:0016776">
    <property type="term" value="F:phosphotransferase activity, phosphate group as acceptor"/>
    <property type="evidence" value="ECO:0007669"/>
    <property type="project" value="InterPro"/>
</dbReference>
<keyword evidence="5" id="KW-0067">ATP-binding</keyword>
<protein>
    <submittedName>
        <fullName evidence="6">Cytidylate kinase</fullName>
    </submittedName>
</protein>
<dbReference type="EMBL" id="GG730049">
    <property type="protein sequence ID" value="EEZ92784.1"/>
    <property type="molecule type" value="Genomic_DNA"/>
</dbReference>
<keyword evidence="3" id="KW-0547">Nucleotide-binding</keyword>
<dbReference type="Gene3D" id="3.40.50.300">
    <property type="entry name" value="P-loop containing nucleotide triphosphate hydrolases"/>
    <property type="match status" value="1"/>
</dbReference>
<evidence type="ECO:0000313" key="6">
    <source>
        <dbReference type="EMBL" id="EEZ92784.1"/>
    </source>
</evidence>
<dbReference type="InterPro" id="IPR011892">
    <property type="entry name" value="Cyt_kin_arch"/>
</dbReference>
<dbReference type="GO" id="GO:0006139">
    <property type="term" value="P:nucleobase-containing compound metabolic process"/>
    <property type="evidence" value="ECO:0007669"/>
    <property type="project" value="InterPro"/>
</dbReference>
<dbReference type="Pfam" id="PF13189">
    <property type="entry name" value="Cytidylate_kin2"/>
    <property type="match status" value="1"/>
</dbReference>
<gene>
    <name evidence="6" type="ORF">BJBARM4_0617</name>
</gene>
<dbReference type="SUPFAM" id="SSF52540">
    <property type="entry name" value="P-loop containing nucleoside triphosphate hydrolases"/>
    <property type="match status" value="1"/>
</dbReference>
<dbReference type="AlphaFoldDB" id="D2EFU1"/>
<evidence type="ECO:0000313" key="7">
    <source>
        <dbReference type="Proteomes" id="UP000009375"/>
    </source>
</evidence>
<dbReference type="GO" id="GO:0016301">
    <property type="term" value="F:kinase activity"/>
    <property type="evidence" value="ECO:0007669"/>
    <property type="project" value="UniProtKB-KW"/>
</dbReference>
<dbReference type="GO" id="GO:0005524">
    <property type="term" value="F:ATP binding"/>
    <property type="evidence" value="ECO:0007669"/>
    <property type="project" value="UniProtKB-KW"/>
</dbReference>